<feature type="transmembrane region" description="Helical" evidence="2">
    <location>
        <begin position="153"/>
        <end position="173"/>
    </location>
</feature>
<evidence type="ECO:0008006" key="5">
    <source>
        <dbReference type="Google" id="ProtNLM"/>
    </source>
</evidence>
<feature type="transmembrane region" description="Helical" evidence="2">
    <location>
        <begin position="123"/>
        <end position="141"/>
    </location>
</feature>
<reference evidence="3 4" key="1">
    <citation type="submission" date="2024-09" db="EMBL/GenBank/DDBJ databases">
        <authorList>
            <person name="Sun Q."/>
            <person name="Mori K."/>
        </authorList>
    </citation>
    <scope>NUCLEOTIDE SEQUENCE [LARGE SCALE GENOMIC DNA]</scope>
    <source>
        <strain evidence="3 4">TBRC 7907</strain>
    </source>
</reference>
<dbReference type="EMBL" id="JBHLZU010000037">
    <property type="protein sequence ID" value="MFB9909667.1"/>
    <property type="molecule type" value="Genomic_DNA"/>
</dbReference>
<keyword evidence="4" id="KW-1185">Reference proteome</keyword>
<evidence type="ECO:0000313" key="3">
    <source>
        <dbReference type="EMBL" id="MFB9909667.1"/>
    </source>
</evidence>
<feature type="transmembrane region" description="Helical" evidence="2">
    <location>
        <begin position="83"/>
        <end position="103"/>
    </location>
</feature>
<protein>
    <recommendedName>
        <fullName evidence="5">DUF2637 domain-containing protein</fullName>
    </recommendedName>
</protein>
<gene>
    <name evidence="3" type="ORF">ACFFQA_37525</name>
</gene>
<proteinExistence type="predicted"/>
<name>A0ABV6A910_9PSEU</name>
<feature type="transmembrane region" description="Helical" evidence="2">
    <location>
        <begin position="53"/>
        <end position="71"/>
    </location>
</feature>
<evidence type="ECO:0000313" key="4">
    <source>
        <dbReference type="Proteomes" id="UP001589693"/>
    </source>
</evidence>
<sequence>MSRRSQAPAAPGETRKVAKLRQQKAESQQLRGLVDDPDLNAVKIEATRRRITGGMWFFLALGLVFTTAGVQDFLAGDRQLTDPVWWAAWLVEPMVAGILIMLLRFETEVIARGIEVNSPRVDWLKRILLGSTLFMNVYPSAFPREGERDSGMVMIHALVPVVMYLVAEIMPVVQRRMRQAVLKGYADAARVQAEAEAADQAAPVEQARPVDPTTPTRHEDQADGSETAGRSAERPTFTVPRQVIPSAPAEAPAPKPAAVPGSLERFRLPASMAEAITTKATEVTASGRELTPEDVRAVARVPHTLAEQIAAALHRPVTGHAFS</sequence>
<keyword evidence="2" id="KW-0812">Transmembrane</keyword>
<feature type="compositionally biased region" description="Low complexity" evidence="1">
    <location>
        <begin position="196"/>
        <end position="207"/>
    </location>
</feature>
<evidence type="ECO:0000256" key="1">
    <source>
        <dbReference type="SAM" id="MobiDB-lite"/>
    </source>
</evidence>
<keyword evidence="2" id="KW-1133">Transmembrane helix</keyword>
<evidence type="ECO:0000256" key="2">
    <source>
        <dbReference type="SAM" id="Phobius"/>
    </source>
</evidence>
<dbReference type="Proteomes" id="UP001589693">
    <property type="component" value="Unassembled WGS sequence"/>
</dbReference>
<comment type="caution">
    <text evidence="3">The sequence shown here is derived from an EMBL/GenBank/DDBJ whole genome shotgun (WGS) entry which is preliminary data.</text>
</comment>
<feature type="region of interest" description="Disordered" evidence="1">
    <location>
        <begin position="196"/>
        <end position="237"/>
    </location>
</feature>
<feature type="region of interest" description="Disordered" evidence="1">
    <location>
        <begin position="1"/>
        <end position="22"/>
    </location>
</feature>
<keyword evidence="2" id="KW-0472">Membrane</keyword>
<dbReference type="RefSeq" id="WP_377862579.1">
    <property type="nucleotide sequence ID" value="NZ_JBHLZU010000037.1"/>
</dbReference>
<organism evidence="3 4">
    <name type="scientific">Allokutzneria oryzae</name>
    <dbReference type="NCBI Taxonomy" id="1378989"/>
    <lineage>
        <taxon>Bacteria</taxon>
        <taxon>Bacillati</taxon>
        <taxon>Actinomycetota</taxon>
        <taxon>Actinomycetes</taxon>
        <taxon>Pseudonocardiales</taxon>
        <taxon>Pseudonocardiaceae</taxon>
        <taxon>Allokutzneria</taxon>
    </lineage>
</organism>
<accession>A0ABV6A910</accession>